<comment type="caution">
    <text evidence="8">The sequence shown here is derived from an EMBL/GenBank/DDBJ whole genome shotgun (WGS) entry which is preliminary data.</text>
</comment>
<dbReference type="GO" id="GO:0003678">
    <property type="term" value="F:DNA helicase activity"/>
    <property type="evidence" value="ECO:0007669"/>
    <property type="project" value="UniProtKB-EC"/>
</dbReference>
<comment type="subcellular location">
    <subcellularLocation>
        <location evidence="6">Cytoplasm</location>
    </subcellularLocation>
</comment>
<comment type="similarity">
    <text evidence="6">Belongs to the RuvA family.</text>
</comment>
<dbReference type="Pfam" id="PF07499">
    <property type="entry name" value="RuvA_C"/>
    <property type="match status" value="1"/>
</dbReference>
<dbReference type="SUPFAM" id="SSF46929">
    <property type="entry name" value="DNA helicase RuvA subunit, C-terminal domain"/>
    <property type="match status" value="1"/>
</dbReference>
<keyword evidence="8" id="KW-0378">Hydrolase</keyword>
<dbReference type="Proteomes" id="UP000741863">
    <property type="component" value="Unassembled WGS sequence"/>
</dbReference>
<reference evidence="8 9" key="1">
    <citation type="submission" date="2021-01" db="EMBL/GenBank/DDBJ databases">
        <title>Genomic Encyclopedia of Type Strains, Phase IV (KMG-IV): sequencing the most valuable type-strain genomes for metagenomic binning, comparative biology and taxonomic classification.</title>
        <authorList>
            <person name="Goeker M."/>
        </authorList>
    </citation>
    <scope>NUCLEOTIDE SEQUENCE [LARGE SCALE GENOMIC DNA]</scope>
    <source>
        <strain evidence="8 9">DSM 25540</strain>
    </source>
</reference>
<keyword evidence="8" id="KW-0547">Nucleotide-binding</keyword>
<keyword evidence="1 6" id="KW-0963">Cytoplasm</keyword>
<dbReference type="NCBIfam" id="TIGR00084">
    <property type="entry name" value="ruvA"/>
    <property type="match status" value="1"/>
</dbReference>
<feature type="domain" description="Helix-hairpin-helix DNA-binding motif class 1" evidence="7">
    <location>
        <begin position="72"/>
        <end position="91"/>
    </location>
</feature>
<feature type="region of interest" description="Domain II" evidence="6">
    <location>
        <begin position="64"/>
        <end position="141"/>
    </location>
</feature>
<keyword evidence="8" id="KW-0347">Helicase</keyword>
<evidence type="ECO:0000256" key="2">
    <source>
        <dbReference type="ARBA" id="ARBA00022763"/>
    </source>
</evidence>
<proteinExistence type="inferred from homology"/>
<dbReference type="Pfam" id="PF01330">
    <property type="entry name" value="RuvA_N"/>
    <property type="match status" value="1"/>
</dbReference>
<dbReference type="InterPro" id="IPR003583">
    <property type="entry name" value="Hlx-hairpin-Hlx_DNA-bd_motif"/>
</dbReference>
<keyword evidence="9" id="KW-1185">Reference proteome</keyword>
<dbReference type="Gene3D" id="2.40.50.140">
    <property type="entry name" value="Nucleic acid-binding proteins"/>
    <property type="match status" value="1"/>
</dbReference>
<gene>
    <name evidence="6" type="primary">ruvA</name>
    <name evidence="8" type="ORF">JOD17_003028</name>
</gene>
<dbReference type="SUPFAM" id="SSF50249">
    <property type="entry name" value="Nucleic acid-binding proteins"/>
    <property type="match status" value="1"/>
</dbReference>
<comment type="subunit">
    <text evidence="6">Homotetramer. Forms an RuvA(8)-RuvB(12)-Holliday junction (HJ) complex. HJ DNA is sandwiched between 2 RuvA tetramers; dsDNA enters through RuvA and exits via RuvB. An RuvB hexamer assembles on each DNA strand where it exits the tetramer. Each RuvB hexamer is contacted by two RuvA subunits (via domain III) on 2 adjacent RuvB subunits; this complex drives branch migration. In the full resolvosome a probable DNA-RuvA(4)-RuvB(12)-RuvC(2) complex forms which resolves the HJ.</text>
</comment>
<keyword evidence="2 6" id="KW-0227">DNA damage</keyword>
<evidence type="ECO:0000256" key="3">
    <source>
        <dbReference type="ARBA" id="ARBA00023125"/>
    </source>
</evidence>
<dbReference type="HAMAP" id="MF_00031">
    <property type="entry name" value="DNA_HJ_migration_RuvA"/>
    <property type="match status" value="1"/>
</dbReference>
<evidence type="ECO:0000313" key="9">
    <source>
        <dbReference type="Proteomes" id="UP000741863"/>
    </source>
</evidence>
<protein>
    <recommendedName>
        <fullName evidence="6">Holliday junction branch migration complex subunit RuvA</fullName>
    </recommendedName>
</protein>
<dbReference type="RefSeq" id="WP_204698663.1">
    <property type="nucleotide sequence ID" value="NZ_JAFBEC010000008.1"/>
</dbReference>
<comment type="caution">
    <text evidence="6">Lacks conserved residue(s) required for the propagation of feature annotation.</text>
</comment>
<keyword evidence="3 6" id="KW-0238">DNA-binding</keyword>
<dbReference type="SUPFAM" id="SSF47781">
    <property type="entry name" value="RuvA domain 2-like"/>
    <property type="match status" value="1"/>
</dbReference>
<organism evidence="8 9">
    <name type="scientific">Geomicrobium sediminis</name>
    <dbReference type="NCBI Taxonomy" id="1347788"/>
    <lineage>
        <taxon>Bacteria</taxon>
        <taxon>Bacillati</taxon>
        <taxon>Bacillota</taxon>
        <taxon>Bacilli</taxon>
        <taxon>Bacillales</taxon>
        <taxon>Geomicrobium</taxon>
    </lineage>
</organism>
<dbReference type="InterPro" id="IPR011114">
    <property type="entry name" value="RuvA_C"/>
</dbReference>
<evidence type="ECO:0000313" key="8">
    <source>
        <dbReference type="EMBL" id="MBM7633932.1"/>
    </source>
</evidence>
<dbReference type="Pfam" id="PF14520">
    <property type="entry name" value="HHH_5"/>
    <property type="match status" value="1"/>
</dbReference>
<evidence type="ECO:0000256" key="1">
    <source>
        <dbReference type="ARBA" id="ARBA00022490"/>
    </source>
</evidence>
<evidence type="ECO:0000256" key="5">
    <source>
        <dbReference type="ARBA" id="ARBA00023204"/>
    </source>
</evidence>
<keyword evidence="4 6" id="KW-0233">DNA recombination</keyword>
<comment type="function">
    <text evidence="6">The RuvA-RuvB-RuvC complex processes Holliday junction (HJ) DNA during genetic recombination and DNA repair, while the RuvA-RuvB complex plays an important role in the rescue of blocked DNA replication forks via replication fork reversal (RFR). RuvA specifically binds to HJ cruciform DNA, conferring on it an open structure. The RuvB hexamer acts as an ATP-dependent pump, pulling dsDNA into and through the RuvAB complex. HJ branch migration allows RuvC to scan DNA until it finds its consensus sequence, where it cleaves and resolves the cruciform DNA.</text>
</comment>
<dbReference type="GO" id="GO:0016787">
    <property type="term" value="F:hydrolase activity"/>
    <property type="evidence" value="ECO:0007669"/>
    <property type="project" value="UniProtKB-KW"/>
</dbReference>
<keyword evidence="5 6" id="KW-0234">DNA repair</keyword>
<dbReference type="InterPro" id="IPR010994">
    <property type="entry name" value="RuvA_2-like"/>
</dbReference>
<dbReference type="SMART" id="SM00278">
    <property type="entry name" value="HhH1"/>
    <property type="match status" value="2"/>
</dbReference>
<feature type="region of interest" description="Domain III" evidence="6">
    <location>
        <begin position="150"/>
        <end position="199"/>
    </location>
</feature>
<dbReference type="InterPro" id="IPR036267">
    <property type="entry name" value="RuvA_C_sf"/>
</dbReference>
<dbReference type="EMBL" id="JAFBEC010000008">
    <property type="protein sequence ID" value="MBM7633932.1"/>
    <property type="molecule type" value="Genomic_DNA"/>
</dbReference>
<sequence length="199" mass="22294">MYERLSGAIVYRDHESVTVDIHGVGYHVYCANPFAYEINESATVNVFIYTHIIQDAIKLFGFKSREERVLFSRLLQVSGIGPKGALAVLAEGNSKVVIQAIEEENETMLTKFPGIGKKTARQMILDLKGKLDFVMDEEQLMATGPLFAKESDALDEAMDALRALGYGEREIKKAEKALQGNDLTADEYVRQALRLFVER</sequence>
<evidence type="ECO:0000256" key="4">
    <source>
        <dbReference type="ARBA" id="ARBA00023172"/>
    </source>
</evidence>
<dbReference type="InterPro" id="IPR000085">
    <property type="entry name" value="RuvA"/>
</dbReference>
<dbReference type="InterPro" id="IPR012340">
    <property type="entry name" value="NA-bd_OB-fold"/>
</dbReference>
<name>A0ABS2PF65_9BACL</name>
<evidence type="ECO:0000256" key="6">
    <source>
        <dbReference type="HAMAP-Rule" id="MF_00031"/>
    </source>
</evidence>
<keyword evidence="8" id="KW-0067">ATP-binding</keyword>
<dbReference type="InterPro" id="IPR013849">
    <property type="entry name" value="DNA_helicase_Holl-junc_RuvA_I"/>
</dbReference>
<feature type="domain" description="Helix-hairpin-helix DNA-binding motif class 1" evidence="7">
    <location>
        <begin position="107"/>
        <end position="126"/>
    </location>
</feature>
<dbReference type="CDD" id="cd14332">
    <property type="entry name" value="UBA_RuvA_C"/>
    <property type="match status" value="1"/>
</dbReference>
<evidence type="ECO:0000259" key="7">
    <source>
        <dbReference type="SMART" id="SM00278"/>
    </source>
</evidence>
<comment type="domain">
    <text evidence="6">Has three domains with a flexible linker between the domains II and III and assumes an 'L' shape. Domain III is highly mobile and contacts RuvB.</text>
</comment>
<accession>A0ABS2PF65</accession>
<dbReference type="Gene3D" id="1.10.150.20">
    <property type="entry name" value="5' to 3' exonuclease, C-terminal subdomain"/>
    <property type="match status" value="1"/>
</dbReference>
<dbReference type="Gene3D" id="1.10.8.10">
    <property type="entry name" value="DNA helicase RuvA subunit, C-terminal domain"/>
    <property type="match status" value="1"/>
</dbReference>